<evidence type="ECO:0000313" key="2">
    <source>
        <dbReference type="Proteomes" id="UP000467841"/>
    </source>
</evidence>
<organism evidence="1 2">
    <name type="scientific">Microthlaspi erraticum</name>
    <dbReference type="NCBI Taxonomy" id="1685480"/>
    <lineage>
        <taxon>Eukaryota</taxon>
        <taxon>Viridiplantae</taxon>
        <taxon>Streptophyta</taxon>
        <taxon>Embryophyta</taxon>
        <taxon>Tracheophyta</taxon>
        <taxon>Spermatophyta</taxon>
        <taxon>Magnoliopsida</taxon>
        <taxon>eudicotyledons</taxon>
        <taxon>Gunneridae</taxon>
        <taxon>Pentapetalae</taxon>
        <taxon>rosids</taxon>
        <taxon>malvids</taxon>
        <taxon>Brassicales</taxon>
        <taxon>Brassicaceae</taxon>
        <taxon>Coluteocarpeae</taxon>
        <taxon>Microthlaspi</taxon>
    </lineage>
</organism>
<sequence>MLAKRPVLVAADLDLVKRSNKSLELLSPNSRHRSDRPSGKTRGSMWLCIAGSVAPISSPTSAVVELESTLFGDCIT</sequence>
<accession>A0A6D2L3C8</accession>
<evidence type="ECO:0000313" key="1">
    <source>
        <dbReference type="EMBL" id="CAA7058860.1"/>
    </source>
</evidence>
<gene>
    <name evidence="1" type="ORF">MERR_LOCUS46096</name>
</gene>
<comment type="caution">
    <text evidence="1">The sequence shown here is derived from an EMBL/GenBank/DDBJ whole genome shotgun (WGS) entry which is preliminary data.</text>
</comment>
<dbReference type="Proteomes" id="UP000467841">
    <property type="component" value="Unassembled WGS sequence"/>
</dbReference>
<dbReference type="EMBL" id="CACVBM020001740">
    <property type="protein sequence ID" value="CAA7058860.1"/>
    <property type="molecule type" value="Genomic_DNA"/>
</dbReference>
<proteinExistence type="predicted"/>
<name>A0A6D2L3C8_9BRAS</name>
<protein>
    <submittedName>
        <fullName evidence="1">Uncharacterized protein</fullName>
    </submittedName>
</protein>
<reference evidence="1" key="1">
    <citation type="submission" date="2020-01" db="EMBL/GenBank/DDBJ databases">
        <authorList>
            <person name="Mishra B."/>
        </authorList>
    </citation>
    <scope>NUCLEOTIDE SEQUENCE [LARGE SCALE GENOMIC DNA]</scope>
</reference>
<keyword evidence="2" id="KW-1185">Reference proteome</keyword>
<dbReference type="AlphaFoldDB" id="A0A6D2L3C8"/>